<dbReference type="PANTHER" id="PTHR21028:SF2">
    <property type="entry name" value="CYTH DOMAIN-CONTAINING PROTEIN"/>
    <property type="match status" value="1"/>
</dbReference>
<organism evidence="2 3">
    <name type="scientific">Aquirufa esocilacus</name>
    <dbReference type="NCBI Taxonomy" id="3096513"/>
    <lineage>
        <taxon>Bacteria</taxon>
        <taxon>Pseudomonadati</taxon>
        <taxon>Bacteroidota</taxon>
        <taxon>Cytophagia</taxon>
        <taxon>Cytophagales</taxon>
        <taxon>Flectobacillaceae</taxon>
        <taxon>Aquirufa</taxon>
    </lineage>
</organism>
<evidence type="ECO:0000313" key="3">
    <source>
        <dbReference type="Proteomes" id="UP001598019"/>
    </source>
</evidence>
<reference evidence="2 3" key="1">
    <citation type="submission" date="2024-03" db="EMBL/GenBank/DDBJ databases">
        <title>Aquirufa genome sequencing.</title>
        <authorList>
            <person name="Pitt A."/>
            <person name="Hahn M.W."/>
        </authorList>
    </citation>
    <scope>NUCLEOTIDE SEQUENCE [LARGE SCALE GENOMIC DNA]</scope>
    <source>
        <strain evidence="2 3">HETE-83D</strain>
    </source>
</reference>
<sequence length="166" mass="18947">MLNYKDVTQKARLANADVIASVLIAMGASFVGEDHQHDIYFQVQNGKLKFRHGTLGTLITHYERIAVGPLEKTHVYRYDVNPTEAEIQQLFATAERIGETQKIRKQYQFQNVTVHLDELPNGENYIEVEAKDYSNSFSEMDLQSQCKNLFEKLGIASVDLMQTGYL</sequence>
<proteinExistence type="predicted"/>
<dbReference type="Proteomes" id="UP001598019">
    <property type="component" value="Unassembled WGS sequence"/>
</dbReference>
<dbReference type="EMBL" id="JBBKXX010000002">
    <property type="protein sequence ID" value="MFD3408469.1"/>
    <property type="molecule type" value="Genomic_DNA"/>
</dbReference>
<name>A0ABW6DLU5_9BACT</name>
<evidence type="ECO:0000259" key="1">
    <source>
        <dbReference type="Pfam" id="PF01928"/>
    </source>
</evidence>
<gene>
    <name evidence="2" type="ORF">SKC37_07360</name>
</gene>
<dbReference type="RefSeq" id="WP_377980857.1">
    <property type="nucleotide sequence ID" value="NZ_JBBKXX010000002.1"/>
</dbReference>
<dbReference type="PANTHER" id="PTHR21028">
    <property type="entry name" value="SI:CH211-156B7.4"/>
    <property type="match status" value="1"/>
</dbReference>
<feature type="domain" description="CYTH" evidence="1">
    <location>
        <begin position="23"/>
        <end position="165"/>
    </location>
</feature>
<dbReference type="Pfam" id="PF01928">
    <property type="entry name" value="CYTH"/>
    <property type="match status" value="1"/>
</dbReference>
<comment type="caution">
    <text evidence="2">The sequence shown here is derived from an EMBL/GenBank/DDBJ whole genome shotgun (WGS) entry which is preliminary data.</text>
</comment>
<evidence type="ECO:0000313" key="2">
    <source>
        <dbReference type="EMBL" id="MFD3408469.1"/>
    </source>
</evidence>
<dbReference type="SUPFAM" id="SSF55154">
    <property type="entry name" value="CYTH-like phosphatases"/>
    <property type="match status" value="1"/>
</dbReference>
<dbReference type="InterPro" id="IPR008173">
    <property type="entry name" value="Adenylyl_cyclase_CyaB"/>
</dbReference>
<keyword evidence="3" id="KW-1185">Reference proteome</keyword>
<dbReference type="Gene3D" id="2.40.320.10">
    <property type="entry name" value="Hypothetical Protein Pfu-838710-001"/>
    <property type="match status" value="1"/>
</dbReference>
<protein>
    <submittedName>
        <fullName evidence="2">CYTH domain-containing protein</fullName>
    </submittedName>
</protein>
<dbReference type="InterPro" id="IPR023577">
    <property type="entry name" value="CYTH_domain"/>
</dbReference>
<dbReference type="InterPro" id="IPR033469">
    <property type="entry name" value="CYTH-like_dom_sf"/>
</dbReference>
<accession>A0ABW6DLU5</accession>